<name>A0A5C6EG56_9BACT</name>
<feature type="transmembrane region" description="Helical" evidence="2">
    <location>
        <begin position="305"/>
        <end position="326"/>
    </location>
</feature>
<keyword evidence="4" id="KW-1185">Reference proteome</keyword>
<evidence type="ECO:0000313" key="4">
    <source>
        <dbReference type="Proteomes" id="UP000318288"/>
    </source>
</evidence>
<sequence>MVDGVISTACDCGKAIRVKASSAGKKVRCPDCGAVIRIPMPANDSTDSSEPKPKNAPIRKSAEGEFKDPFSFLKSGGGSPFGPTAPSFETIDRESRRSSSTPRSPADADANKVTAAPVLPKISLSPGKAVVNLDTEPESRPTSHRPSSQGPSSQRPSSQRPSSRQPAEPSMDTGRKQRKDSRSTRSREPRRFDADELGPIQFQPAKKSKSVSESDDLVLDSPAVKKRVETPVELADEAPIDVSPSANEDAPVSDSPAFELDAAKHSSKVTSQMAAERHRPSRSGEVTAESRTYPMLDLIRKLYRICAYLWMAGSVIIALAVLGLAIPNGGQALLVAGMTAISVILSGAVVGTTLMAASEVIKLLLDVQENTHRAANMHS</sequence>
<dbReference type="CDD" id="cd20335">
    <property type="entry name" value="BRcat_RBR"/>
    <property type="match status" value="1"/>
</dbReference>
<feature type="compositionally biased region" description="Low complexity" evidence="1">
    <location>
        <begin position="98"/>
        <end position="108"/>
    </location>
</feature>
<dbReference type="EMBL" id="SJPW01000006">
    <property type="protein sequence ID" value="TWU48783.1"/>
    <property type="molecule type" value="Genomic_DNA"/>
</dbReference>
<feature type="compositionally biased region" description="Basic and acidic residues" evidence="1">
    <location>
        <begin position="180"/>
        <end position="194"/>
    </location>
</feature>
<feature type="transmembrane region" description="Helical" evidence="2">
    <location>
        <begin position="332"/>
        <end position="357"/>
    </location>
</feature>
<feature type="region of interest" description="Disordered" evidence="1">
    <location>
        <begin position="39"/>
        <end position="286"/>
    </location>
</feature>
<keyword evidence="2" id="KW-0472">Membrane</keyword>
<dbReference type="Proteomes" id="UP000318288">
    <property type="component" value="Unassembled WGS sequence"/>
</dbReference>
<gene>
    <name evidence="3" type="ORF">Poly51_46870</name>
</gene>
<reference evidence="3 4" key="1">
    <citation type="submission" date="2019-02" db="EMBL/GenBank/DDBJ databases">
        <title>Deep-cultivation of Planctomycetes and their phenomic and genomic characterization uncovers novel biology.</title>
        <authorList>
            <person name="Wiegand S."/>
            <person name="Jogler M."/>
            <person name="Boedeker C."/>
            <person name="Pinto D."/>
            <person name="Vollmers J."/>
            <person name="Rivas-Marin E."/>
            <person name="Kohn T."/>
            <person name="Peeters S.H."/>
            <person name="Heuer A."/>
            <person name="Rast P."/>
            <person name="Oberbeckmann S."/>
            <person name="Bunk B."/>
            <person name="Jeske O."/>
            <person name="Meyerdierks A."/>
            <person name="Storesund J.E."/>
            <person name="Kallscheuer N."/>
            <person name="Luecker S."/>
            <person name="Lage O.M."/>
            <person name="Pohl T."/>
            <person name="Merkel B.J."/>
            <person name="Hornburger P."/>
            <person name="Mueller R.-W."/>
            <person name="Bruemmer F."/>
            <person name="Labrenz M."/>
            <person name="Spormann A.M."/>
            <person name="Op Den Camp H."/>
            <person name="Overmann J."/>
            <person name="Amann R."/>
            <person name="Jetten M.S.M."/>
            <person name="Mascher T."/>
            <person name="Medema M.H."/>
            <person name="Devos D.P."/>
            <person name="Kaster A.-K."/>
            <person name="Ovreas L."/>
            <person name="Rohde M."/>
            <person name="Galperin M.Y."/>
            <person name="Jogler C."/>
        </authorList>
    </citation>
    <scope>NUCLEOTIDE SEQUENCE [LARGE SCALE GENOMIC DNA]</scope>
    <source>
        <strain evidence="3 4">Poly51</strain>
    </source>
</reference>
<protein>
    <submittedName>
        <fullName evidence="3">Uncharacterized protein</fullName>
    </submittedName>
</protein>
<keyword evidence="2" id="KW-0812">Transmembrane</keyword>
<feature type="compositionally biased region" description="Low complexity" evidence="1">
    <location>
        <begin position="144"/>
        <end position="170"/>
    </location>
</feature>
<evidence type="ECO:0000256" key="1">
    <source>
        <dbReference type="SAM" id="MobiDB-lite"/>
    </source>
</evidence>
<comment type="caution">
    <text evidence="3">The sequence shown here is derived from an EMBL/GenBank/DDBJ whole genome shotgun (WGS) entry which is preliminary data.</text>
</comment>
<accession>A0A5C6EG56</accession>
<keyword evidence="2" id="KW-1133">Transmembrane helix</keyword>
<evidence type="ECO:0000256" key="2">
    <source>
        <dbReference type="SAM" id="Phobius"/>
    </source>
</evidence>
<organism evidence="3 4">
    <name type="scientific">Rubripirellula tenax</name>
    <dbReference type="NCBI Taxonomy" id="2528015"/>
    <lineage>
        <taxon>Bacteria</taxon>
        <taxon>Pseudomonadati</taxon>
        <taxon>Planctomycetota</taxon>
        <taxon>Planctomycetia</taxon>
        <taxon>Pirellulales</taxon>
        <taxon>Pirellulaceae</taxon>
        <taxon>Rubripirellula</taxon>
    </lineage>
</organism>
<evidence type="ECO:0000313" key="3">
    <source>
        <dbReference type="EMBL" id="TWU48783.1"/>
    </source>
</evidence>
<proteinExistence type="predicted"/>
<dbReference type="AlphaFoldDB" id="A0A5C6EG56"/>